<dbReference type="KEGG" id="hav:AT03_20635"/>
<name>A0A097R778_HAFAL</name>
<dbReference type="PROSITE" id="PS50109">
    <property type="entry name" value="HIS_KIN"/>
    <property type="match status" value="1"/>
</dbReference>
<dbReference type="PROSITE" id="PS50885">
    <property type="entry name" value="HAMP"/>
    <property type="match status" value="1"/>
</dbReference>
<evidence type="ECO:0000256" key="18">
    <source>
        <dbReference type="SAM" id="Phobius"/>
    </source>
</evidence>
<evidence type="ECO:0000256" key="7">
    <source>
        <dbReference type="ARBA" id="ARBA00022679"/>
    </source>
</evidence>
<evidence type="ECO:0000313" key="21">
    <source>
        <dbReference type="EMBL" id="AIU74571.1"/>
    </source>
</evidence>
<evidence type="ECO:0000313" key="22">
    <source>
        <dbReference type="Proteomes" id="UP000029986"/>
    </source>
</evidence>
<dbReference type="SUPFAM" id="SSF55874">
    <property type="entry name" value="ATPase domain of HSP90 chaperone/DNA topoisomerase II/histidine kinase"/>
    <property type="match status" value="1"/>
</dbReference>
<dbReference type="PRINTS" id="PR00344">
    <property type="entry name" value="BCTRLSENSOR"/>
</dbReference>
<evidence type="ECO:0000256" key="6">
    <source>
        <dbReference type="ARBA" id="ARBA00022553"/>
    </source>
</evidence>
<dbReference type="SMART" id="SM00388">
    <property type="entry name" value="HisKA"/>
    <property type="match status" value="1"/>
</dbReference>
<keyword evidence="13" id="KW-0902">Two-component regulatory system</keyword>
<feature type="transmembrane region" description="Helical" evidence="18">
    <location>
        <begin position="160"/>
        <end position="179"/>
    </location>
</feature>
<proteinExistence type="predicted"/>
<sequence length="462" mass="51600">MRRLRFSPRSSFARTLLLIVTLLFVSLVTTYLVVLNFAILPSLQQFNKVLAYEVRMLMTDKLQLEDGTQLEVPPAFRREIYRELGISLYTNSAAEESGLRWAQHYQFLSQQMAQQLGGPTDVRVEISKNTPVVWLKTWLSPDIWVRVPLTEIHQGDFSPLFRYTLAIMLLAIGGAWLFIRIQNRPLVELEHAAIQVGKGHIPPPLREYGASEVRSVTRAFNQMAAGVKQLADDRTLLMAGVSHDLRTPLTRIRLATEMMSSEDGYLAESINKDTEECNAIIEQFIDYLRTGQEMQTEVCDLNGILAEVVAAESGYERVIDTDLAEGELLVDVHPLSIKRAAVNMVVNATRYGNGWIKVSSGTEGKRAWFQVEDDGPGIAPEQLAHLFQPFVRGESARTTSGTGLGLAILQRIIDGHSGSLDIGTSERGGLRIRALLLMPESDPLTSHDAKSSHKKKDKESHH</sequence>
<dbReference type="SMART" id="SM00304">
    <property type="entry name" value="HAMP"/>
    <property type="match status" value="1"/>
</dbReference>
<keyword evidence="12 18" id="KW-1133">Transmembrane helix</keyword>
<dbReference type="InterPro" id="IPR003594">
    <property type="entry name" value="HATPase_dom"/>
</dbReference>
<gene>
    <name evidence="21" type="primary">envZ</name>
    <name evidence="21" type="ORF">AT03_20635</name>
</gene>
<evidence type="ECO:0000256" key="2">
    <source>
        <dbReference type="ARBA" id="ARBA00004429"/>
    </source>
</evidence>
<dbReference type="SMART" id="SM00387">
    <property type="entry name" value="HATPase_c"/>
    <property type="match status" value="1"/>
</dbReference>
<dbReference type="HOGENOM" id="CLU_000445_89_27_6"/>
<dbReference type="OrthoDB" id="9804645at2"/>
<dbReference type="InterPro" id="IPR003661">
    <property type="entry name" value="HisK_dim/P_dom"/>
</dbReference>
<reference evidence="21 22" key="1">
    <citation type="journal article" date="2014" name="Gut Pathog.">
        <title>Gene clusters of Hafnia alvei strain FB1 important in survival and pathogenesis: a draft genome perspective.</title>
        <authorList>
            <person name="Tan J.Y."/>
            <person name="Yin W.F."/>
            <person name="Chan K.G."/>
        </authorList>
    </citation>
    <scope>NUCLEOTIDE SEQUENCE [LARGE SCALE GENOMIC DNA]</scope>
    <source>
        <strain evidence="21 22">FB1</strain>
    </source>
</reference>
<dbReference type="InterPro" id="IPR050980">
    <property type="entry name" value="2C_sensor_his_kinase"/>
</dbReference>
<dbReference type="NCBIfam" id="NF007004">
    <property type="entry name" value="PRK09467.1"/>
    <property type="match status" value="1"/>
</dbReference>
<evidence type="ECO:0000256" key="9">
    <source>
        <dbReference type="ARBA" id="ARBA00022741"/>
    </source>
</evidence>
<dbReference type="GO" id="GO:0005524">
    <property type="term" value="F:ATP binding"/>
    <property type="evidence" value="ECO:0007669"/>
    <property type="project" value="UniProtKB-KW"/>
</dbReference>
<dbReference type="AlphaFoldDB" id="A0A097R778"/>
<dbReference type="CDD" id="cd16950">
    <property type="entry name" value="HATPase_EnvZ-like"/>
    <property type="match status" value="1"/>
</dbReference>
<dbReference type="Pfam" id="PF02518">
    <property type="entry name" value="HATPase_c"/>
    <property type="match status" value="1"/>
</dbReference>
<evidence type="ECO:0000256" key="4">
    <source>
        <dbReference type="ARBA" id="ARBA00022475"/>
    </source>
</evidence>
<dbReference type="PANTHER" id="PTHR44936:SF5">
    <property type="entry name" value="SENSOR HISTIDINE KINASE ENVZ"/>
    <property type="match status" value="1"/>
</dbReference>
<dbReference type="SUPFAM" id="SSF47384">
    <property type="entry name" value="Homodimeric domain of signal transducing histidine kinase"/>
    <property type="match status" value="1"/>
</dbReference>
<dbReference type="EC" id="2.7.13.3" evidence="3"/>
<keyword evidence="10" id="KW-0418">Kinase</keyword>
<evidence type="ECO:0000256" key="8">
    <source>
        <dbReference type="ARBA" id="ARBA00022692"/>
    </source>
</evidence>
<keyword evidence="8 18" id="KW-0812">Transmembrane</keyword>
<dbReference type="Gene3D" id="3.30.565.10">
    <property type="entry name" value="Histidine kinase-like ATPase, C-terminal domain"/>
    <property type="match status" value="1"/>
</dbReference>
<dbReference type="EMBL" id="CP009706">
    <property type="protein sequence ID" value="AIU74571.1"/>
    <property type="molecule type" value="Genomic_DNA"/>
</dbReference>
<dbReference type="GO" id="GO:0005886">
    <property type="term" value="C:plasma membrane"/>
    <property type="evidence" value="ECO:0007669"/>
    <property type="project" value="UniProtKB-SubCell"/>
</dbReference>
<dbReference type="InterPro" id="IPR036097">
    <property type="entry name" value="HisK_dim/P_sf"/>
</dbReference>
<accession>A0A097R778</accession>
<evidence type="ECO:0000256" key="14">
    <source>
        <dbReference type="ARBA" id="ARBA00023016"/>
    </source>
</evidence>
<evidence type="ECO:0000256" key="1">
    <source>
        <dbReference type="ARBA" id="ARBA00000085"/>
    </source>
</evidence>
<evidence type="ECO:0000259" key="19">
    <source>
        <dbReference type="PROSITE" id="PS50109"/>
    </source>
</evidence>
<dbReference type="eggNOG" id="COG2205">
    <property type="taxonomic scope" value="Bacteria"/>
</dbReference>
<feature type="transmembrane region" description="Helical" evidence="18">
    <location>
        <begin position="12"/>
        <end position="39"/>
    </location>
</feature>
<protein>
    <recommendedName>
        <fullName evidence="16">Sensor histidine kinase EnvZ</fullName>
        <ecNumber evidence="3">2.7.13.3</ecNumber>
    </recommendedName>
</protein>
<feature type="domain" description="Histidine kinase" evidence="19">
    <location>
        <begin position="240"/>
        <end position="440"/>
    </location>
</feature>
<dbReference type="InterPro" id="IPR004358">
    <property type="entry name" value="Sig_transdc_His_kin-like_C"/>
</dbReference>
<dbReference type="InterPro" id="IPR005467">
    <property type="entry name" value="His_kinase_dom"/>
</dbReference>
<dbReference type="PANTHER" id="PTHR44936">
    <property type="entry name" value="SENSOR PROTEIN CREC"/>
    <property type="match status" value="1"/>
</dbReference>
<evidence type="ECO:0000256" key="3">
    <source>
        <dbReference type="ARBA" id="ARBA00012438"/>
    </source>
</evidence>
<keyword evidence="11" id="KW-0067">ATP-binding</keyword>
<dbReference type="RefSeq" id="WP_025799310.1">
    <property type="nucleotide sequence ID" value="NZ_CP009706.1"/>
</dbReference>
<dbReference type="FunFam" id="3.30.565.10:FF:000018">
    <property type="entry name" value="Two-component sensor kinase EnvZ"/>
    <property type="match status" value="1"/>
</dbReference>
<keyword evidence="22" id="KW-1185">Reference proteome</keyword>
<evidence type="ECO:0000256" key="15">
    <source>
        <dbReference type="ARBA" id="ARBA00023136"/>
    </source>
</evidence>
<keyword evidence="4" id="KW-1003">Cell membrane</keyword>
<dbReference type="GO" id="GO:0000155">
    <property type="term" value="F:phosphorelay sensor kinase activity"/>
    <property type="evidence" value="ECO:0007669"/>
    <property type="project" value="InterPro"/>
</dbReference>
<evidence type="ECO:0000256" key="12">
    <source>
        <dbReference type="ARBA" id="ARBA00022989"/>
    </source>
</evidence>
<keyword evidence="6" id="KW-0597">Phosphoprotein</keyword>
<evidence type="ECO:0000259" key="20">
    <source>
        <dbReference type="PROSITE" id="PS50885"/>
    </source>
</evidence>
<keyword evidence="15 18" id="KW-0472">Membrane</keyword>
<feature type="domain" description="HAMP" evidence="20">
    <location>
        <begin position="180"/>
        <end position="232"/>
    </location>
</feature>
<evidence type="ECO:0000256" key="17">
    <source>
        <dbReference type="SAM" id="MobiDB-lite"/>
    </source>
</evidence>
<feature type="region of interest" description="Disordered" evidence="17">
    <location>
        <begin position="442"/>
        <end position="462"/>
    </location>
</feature>
<comment type="catalytic activity">
    <reaction evidence="1">
        <text>ATP + protein L-histidine = ADP + protein N-phospho-L-histidine.</text>
        <dbReference type="EC" id="2.7.13.3"/>
    </reaction>
</comment>
<evidence type="ECO:0000256" key="5">
    <source>
        <dbReference type="ARBA" id="ARBA00022519"/>
    </source>
</evidence>
<dbReference type="Gene3D" id="1.10.287.130">
    <property type="match status" value="1"/>
</dbReference>
<organism evidence="21 22">
    <name type="scientific">Hafnia alvei FB1</name>
    <dbReference type="NCBI Taxonomy" id="1453496"/>
    <lineage>
        <taxon>Bacteria</taxon>
        <taxon>Pseudomonadati</taxon>
        <taxon>Pseudomonadota</taxon>
        <taxon>Gammaproteobacteria</taxon>
        <taxon>Enterobacterales</taxon>
        <taxon>Hafniaceae</taxon>
        <taxon>Hafnia</taxon>
    </lineage>
</organism>
<dbReference type="FunFam" id="1.10.287.130:FF:000006">
    <property type="entry name" value="Osmolarity two-component histidine kinase EnvZ"/>
    <property type="match status" value="1"/>
</dbReference>
<evidence type="ECO:0000256" key="11">
    <source>
        <dbReference type="ARBA" id="ARBA00022840"/>
    </source>
</evidence>
<evidence type="ECO:0000256" key="13">
    <source>
        <dbReference type="ARBA" id="ARBA00023012"/>
    </source>
</evidence>
<keyword evidence="14" id="KW-0346">Stress response</keyword>
<keyword evidence="7" id="KW-0808">Transferase</keyword>
<evidence type="ECO:0000256" key="10">
    <source>
        <dbReference type="ARBA" id="ARBA00022777"/>
    </source>
</evidence>
<dbReference type="InterPro" id="IPR003660">
    <property type="entry name" value="HAMP_dom"/>
</dbReference>
<dbReference type="Proteomes" id="UP000029986">
    <property type="component" value="Chromosome"/>
</dbReference>
<dbReference type="InterPro" id="IPR036890">
    <property type="entry name" value="HATPase_C_sf"/>
</dbReference>
<evidence type="ECO:0000256" key="16">
    <source>
        <dbReference type="ARBA" id="ARBA00041011"/>
    </source>
</evidence>
<dbReference type="PATRIC" id="fig|1453496.5.peg.4245"/>
<dbReference type="CDD" id="cd00082">
    <property type="entry name" value="HisKA"/>
    <property type="match status" value="1"/>
</dbReference>
<comment type="subcellular location">
    <subcellularLocation>
        <location evidence="2">Cell inner membrane</location>
        <topology evidence="2">Multi-pass membrane protein</topology>
    </subcellularLocation>
</comment>
<dbReference type="Pfam" id="PF00512">
    <property type="entry name" value="HisKA"/>
    <property type="match status" value="1"/>
</dbReference>
<keyword evidence="5" id="KW-0997">Cell inner membrane</keyword>
<keyword evidence="9" id="KW-0547">Nucleotide-binding</keyword>
<dbReference type="CDD" id="cd06225">
    <property type="entry name" value="HAMP"/>
    <property type="match status" value="1"/>
</dbReference>
<dbReference type="Pfam" id="PF00672">
    <property type="entry name" value="HAMP"/>
    <property type="match status" value="1"/>
</dbReference>
<feature type="compositionally biased region" description="Basic and acidic residues" evidence="17">
    <location>
        <begin position="445"/>
        <end position="462"/>
    </location>
</feature>